<evidence type="ECO:0000313" key="4">
    <source>
        <dbReference type="RefSeq" id="XP_027080614.1"/>
    </source>
</evidence>
<dbReference type="Pfam" id="PF20431">
    <property type="entry name" value="E_motif"/>
    <property type="match status" value="1"/>
</dbReference>
<dbReference type="InterPro" id="IPR011990">
    <property type="entry name" value="TPR-like_helical_dom_sf"/>
</dbReference>
<feature type="repeat" description="PPR" evidence="2">
    <location>
        <begin position="49"/>
        <end position="83"/>
    </location>
</feature>
<dbReference type="NCBIfam" id="TIGR00756">
    <property type="entry name" value="PPR"/>
    <property type="match status" value="4"/>
</dbReference>
<dbReference type="GO" id="GO:0003723">
    <property type="term" value="F:RNA binding"/>
    <property type="evidence" value="ECO:0007669"/>
    <property type="project" value="InterPro"/>
</dbReference>
<feature type="repeat" description="PPR" evidence="2">
    <location>
        <begin position="184"/>
        <end position="219"/>
    </location>
</feature>
<dbReference type="InterPro" id="IPR002885">
    <property type="entry name" value="PPR_rpt"/>
</dbReference>
<dbReference type="InterPro" id="IPR046960">
    <property type="entry name" value="PPR_At4g14850-like_plant"/>
</dbReference>
<accession>A0A6P6TQ82</accession>
<name>A0A6P6TQ82_COFAR</name>
<dbReference type="GO" id="GO:0009451">
    <property type="term" value="P:RNA modification"/>
    <property type="evidence" value="ECO:0007669"/>
    <property type="project" value="InterPro"/>
</dbReference>
<dbReference type="OrthoDB" id="185373at2759"/>
<keyword evidence="1" id="KW-0677">Repeat</keyword>
<evidence type="ECO:0000256" key="2">
    <source>
        <dbReference type="PROSITE-ProRule" id="PRU00708"/>
    </source>
</evidence>
<dbReference type="Pfam" id="PF01535">
    <property type="entry name" value="PPR"/>
    <property type="match status" value="5"/>
</dbReference>
<feature type="repeat" description="PPR" evidence="2">
    <location>
        <begin position="153"/>
        <end position="183"/>
    </location>
</feature>
<protein>
    <submittedName>
        <fullName evidence="4">Pentatricopeptide repeat-containing protein At1g10330</fullName>
    </submittedName>
</protein>
<dbReference type="Proteomes" id="UP001652660">
    <property type="component" value="Chromosome 8e"/>
</dbReference>
<evidence type="ECO:0000313" key="3">
    <source>
        <dbReference type="Proteomes" id="UP001652660"/>
    </source>
</evidence>
<dbReference type="Pfam" id="PF13041">
    <property type="entry name" value="PPR_2"/>
    <property type="match status" value="1"/>
</dbReference>
<dbReference type="PROSITE" id="PS51375">
    <property type="entry name" value="PPR"/>
    <property type="match status" value="4"/>
</dbReference>
<dbReference type="Gene3D" id="1.25.40.10">
    <property type="entry name" value="Tetratricopeptide repeat domain"/>
    <property type="match status" value="2"/>
</dbReference>
<evidence type="ECO:0000256" key="1">
    <source>
        <dbReference type="ARBA" id="ARBA00022737"/>
    </source>
</evidence>
<sequence length="475" mass="52442">MPKPQAKIHAPQFLLNALQRFIKNSKKIKQIHSLLTTNGNLLITSGWTNTLLYNCLIRAYLSLSQPQTTLILFRHMLAHTAPPNNLTFPSLIKAAASLLPAYASLVGRPLRAQTLKRGVSDDPFVQTSFISLYAHLGDLDGARKVFDEILQPCVVSCNAMLDAFGKCGNMDSAVLMFSGMSRRDVFSWTSVISGYARNGRFGEAMGIFGKMMVDEDVSVGVLKPNEATFVTVLSCCANFEGGRALYHGKQIHGYMVKNENKLSVFMGTALIAFYGKMGCFNYANKLFGRMMVTEVCTWNAMISSLALNGREKDALDMFIRMRTGGLCPNEVTFVGVLSACARAKLVDLGLEFFHSMQRQFGIVPRMEHYGCVVDLLGRAGLLREAYEFMERMPFEADASVLGALLGACRIHGATDLANEVGLRLFKLQPQHCGRYVQLSSIYAGAERWDNAAALRKLMADAGIHKIPAYSTIHQQ</sequence>
<reference evidence="3" key="1">
    <citation type="journal article" date="2025" name="Foods">
        <title>Unveiling the Microbial Signatures of Arabica Coffee Cherries: Insights into Ripeness Specific Diversity, Functional Traits, and Implications for Quality and Safety.</title>
        <authorList>
            <consortium name="RefSeq"/>
            <person name="Tenea G.N."/>
            <person name="Cifuentes V."/>
            <person name="Reyes P."/>
            <person name="Cevallos-Vallejos M."/>
        </authorList>
    </citation>
    <scope>NUCLEOTIDE SEQUENCE [LARGE SCALE GENOMIC DNA]</scope>
</reference>
<reference evidence="4" key="2">
    <citation type="submission" date="2025-08" db="UniProtKB">
        <authorList>
            <consortium name="RefSeq"/>
        </authorList>
    </citation>
    <scope>IDENTIFICATION</scope>
    <source>
        <tissue evidence="4">Leaves</tissue>
    </source>
</reference>
<dbReference type="InterPro" id="IPR046848">
    <property type="entry name" value="E_motif"/>
</dbReference>
<proteinExistence type="predicted"/>
<dbReference type="PANTHER" id="PTHR47926">
    <property type="entry name" value="PENTATRICOPEPTIDE REPEAT-CONTAINING PROTEIN"/>
    <property type="match status" value="1"/>
</dbReference>
<feature type="repeat" description="PPR" evidence="2">
    <location>
        <begin position="294"/>
        <end position="328"/>
    </location>
</feature>
<keyword evidence="3" id="KW-1185">Reference proteome</keyword>
<organism evidence="3 4">
    <name type="scientific">Coffea arabica</name>
    <name type="common">Arabian coffee</name>
    <dbReference type="NCBI Taxonomy" id="13443"/>
    <lineage>
        <taxon>Eukaryota</taxon>
        <taxon>Viridiplantae</taxon>
        <taxon>Streptophyta</taxon>
        <taxon>Embryophyta</taxon>
        <taxon>Tracheophyta</taxon>
        <taxon>Spermatophyta</taxon>
        <taxon>Magnoliopsida</taxon>
        <taxon>eudicotyledons</taxon>
        <taxon>Gunneridae</taxon>
        <taxon>Pentapetalae</taxon>
        <taxon>asterids</taxon>
        <taxon>lamiids</taxon>
        <taxon>Gentianales</taxon>
        <taxon>Rubiaceae</taxon>
        <taxon>Ixoroideae</taxon>
        <taxon>Gardenieae complex</taxon>
        <taxon>Bertiereae - Coffeeae clade</taxon>
        <taxon>Coffeeae</taxon>
        <taxon>Coffea</taxon>
    </lineage>
</organism>
<dbReference type="GeneID" id="113703445"/>
<dbReference type="FunFam" id="1.25.40.10:FF:000242">
    <property type="entry name" value="Pentatricopeptide repeat-containing protein"/>
    <property type="match status" value="1"/>
</dbReference>
<dbReference type="AlphaFoldDB" id="A0A6P6TQ82"/>
<dbReference type="PANTHER" id="PTHR47926:SF348">
    <property type="entry name" value="PENTATRICOPEPTIDE REPEAT-CONTAINING PROTEIN"/>
    <property type="match status" value="1"/>
</dbReference>
<dbReference type="RefSeq" id="XP_027080614.1">
    <property type="nucleotide sequence ID" value="XM_027224813.2"/>
</dbReference>
<gene>
    <name evidence="4" type="primary">LOC113703445</name>
</gene>